<dbReference type="PANTHER" id="PTHR32194">
    <property type="entry name" value="METALLOPROTEASE TLDD"/>
    <property type="match status" value="1"/>
</dbReference>
<dbReference type="Proteomes" id="UP000178227">
    <property type="component" value="Unassembled WGS sequence"/>
</dbReference>
<dbReference type="GO" id="GO:0051603">
    <property type="term" value="P:proteolysis involved in protein catabolic process"/>
    <property type="evidence" value="ECO:0007669"/>
    <property type="project" value="InterPro"/>
</dbReference>
<dbReference type="CDD" id="cd01906">
    <property type="entry name" value="proteasome_protease_HslV"/>
    <property type="match status" value="1"/>
</dbReference>
<keyword evidence="3" id="KW-0378">Hydrolase</keyword>
<dbReference type="EMBL" id="MGKI01000011">
    <property type="protein sequence ID" value="OGN22578.1"/>
    <property type="molecule type" value="Genomic_DNA"/>
</dbReference>
<dbReference type="AlphaFoldDB" id="A0A1F8GCU7"/>
<keyword evidence="4" id="KW-0647">Proteasome</keyword>
<evidence type="ECO:0000256" key="2">
    <source>
        <dbReference type="ARBA" id="ARBA00022670"/>
    </source>
</evidence>
<evidence type="ECO:0000256" key="3">
    <source>
        <dbReference type="ARBA" id="ARBA00022801"/>
    </source>
</evidence>
<dbReference type="InterPro" id="IPR029055">
    <property type="entry name" value="Ntn_hydrolases_N"/>
</dbReference>
<dbReference type="Gene3D" id="3.60.20.10">
    <property type="entry name" value="Glutamine Phosphoribosylpyrophosphate, subunit 1, domain 1"/>
    <property type="match status" value="1"/>
</dbReference>
<dbReference type="InterPro" id="IPR023333">
    <property type="entry name" value="Proteasome_suB-type"/>
</dbReference>
<protein>
    <recommendedName>
        <fullName evidence="7">Proteasome subunit beta</fullName>
    </recommendedName>
</protein>
<dbReference type="GO" id="GO:0005737">
    <property type="term" value="C:cytoplasm"/>
    <property type="evidence" value="ECO:0007669"/>
    <property type="project" value="TreeGrafter"/>
</dbReference>
<keyword evidence="2" id="KW-0645">Protease</keyword>
<dbReference type="PANTHER" id="PTHR32194:SF0">
    <property type="entry name" value="ATP-DEPENDENT PROTEASE SUBUNIT HSLV"/>
    <property type="match status" value="1"/>
</dbReference>
<reference evidence="5 6" key="1">
    <citation type="journal article" date="2016" name="Nat. Commun.">
        <title>Thousands of microbial genomes shed light on interconnected biogeochemical processes in an aquifer system.</title>
        <authorList>
            <person name="Anantharaman K."/>
            <person name="Brown C.T."/>
            <person name="Hug L.A."/>
            <person name="Sharon I."/>
            <person name="Castelle C.J."/>
            <person name="Probst A.J."/>
            <person name="Thomas B.C."/>
            <person name="Singh A."/>
            <person name="Wilkins M.J."/>
            <person name="Karaoz U."/>
            <person name="Brodie E.L."/>
            <person name="Williams K.H."/>
            <person name="Hubbard S.S."/>
            <person name="Banfield J.F."/>
        </authorList>
    </citation>
    <scope>NUCLEOTIDE SEQUENCE [LARGE SCALE GENOMIC DNA]</scope>
</reference>
<dbReference type="STRING" id="1802694.A2918_02340"/>
<organism evidence="5 6">
    <name type="scientific">Candidatus Yanofskybacteria bacterium RIFCSPLOWO2_01_FULL_42_49</name>
    <dbReference type="NCBI Taxonomy" id="1802694"/>
    <lineage>
        <taxon>Bacteria</taxon>
        <taxon>Candidatus Yanofskyibacteriota</taxon>
    </lineage>
</organism>
<dbReference type="GO" id="GO:0005839">
    <property type="term" value="C:proteasome core complex"/>
    <property type="evidence" value="ECO:0007669"/>
    <property type="project" value="InterPro"/>
</dbReference>
<comment type="caution">
    <text evidence="5">The sequence shown here is derived from an EMBL/GenBank/DDBJ whole genome shotgun (WGS) entry which is preliminary data.</text>
</comment>
<sequence>MRREIFEEALRSTIPESALLSETAIKANGRPNFENQKEGYKTLLDSGTTILAFHFKHGVMLAGDRQTSSWFSIMSQETVKVSQIGLYSGFMFAGMVSDGQAVAESLRRADRDFRNRFGVPLSLDGMANYLSRFLRIHYNHGIFLEAWGIIAGFNFNPLESKIYSVEPAGSKTASIFATTGSGGDRAEDELERFRGKIKTLVLDTKEALELAVRAVYMAGKKDMGTSDVRLAVPSVAVITADRGFEFIKPDRVKEARDRLVDQERRDGNVA</sequence>
<accession>A0A1F8GCU7</accession>
<evidence type="ECO:0008006" key="7">
    <source>
        <dbReference type="Google" id="ProtNLM"/>
    </source>
</evidence>
<evidence type="ECO:0000256" key="1">
    <source>
        <dbReference type="ARBA" id="ARBA00022490"/>
    </source>
</evidence>
<dbReference type="Pfam" id="PF00227">
    <property type="entry name" value="Proteasome"/>
    <property type="match status" value="1"/>
</dbReference>
<name>A0A1F8GCU7_9BACT</name>
<keyword evidence="1" id="KW-0963">Cytoplasm</keyword>
<dbReference type="InterPro" id="IPR016050">
    <property type="entry name" value="Proteasome_bsu_CS"/>
</dbReference>
<evidence type="ECO:0000256" key="4">
    <source>
        <dbReference type="ARBA" id="ARBA00022942"/>
    </source>
</evidence>
<evidence type="ECO:0000313" key="5">
    <source>
        <dbReference type="EMBL" id="OGN22578.1"/>
    </source>
</evidence>
<proteinExistence type="predicted"/>
<dbReference type="GO" id="GO:0008233">
    <property type="term" value="F:peptidase activity"/>
    <property type="evidence" value="ECO:0007669"/>
    <property type="project" value="UniProtKB-KW"/>
</dbReference>
<dbReference type="SUPFAM" id="SSF56235">
    <property type="entry name" value="N-terminal nucleophile aminohydrolases (Ntn hydrolases)"/>
    <property type="match status" value="1"/>
</dbReference>
<gene>
    <name evidence="5" type="ORF">A2918_02340</name>
</gene>
<dbReference type="PROSITE" id="PS00854">
    <property type="entry name" value="PROTEASOME_BETA_1"/>
    <property type="match status" value="1"/>
</dbReference>
<evidence type="ECO:0000313" key="6">
    <source>
        <dbReference type="Proteomes" id="UP000178227"/>
    </source>
</evidence>
<dbReference type="InterPro" id="IPR001353">
    <property type="entry name" value="Proteasome_sua/b"/>
</dbReference>